<keyword evidence="2" id="KW-0472">Membrane</keyword>
<name>A0A3R7MKB7_PENVA</name>
<feature type="transmembrane region" description="Helical" evidence="2">
    <location>
        <begin position="192"/>
        <end position="211"/>
    </location>
</feature>
<dbReference type="Proteomes" id="UP000283509">
    <property type="component" value="Unassembled WGS sequence"/>
</dbReference>
<feature type="transmembrane region" description="Helical" evidence="2">
    <location>
        <begin position="223"/>
        <end position="249"/>
    </location>
</feature>
<organism evidence="3 4">
    <name type="scientific">Penaeus vannamei</name>
    <name type="common">Whiteleg shrimp</name>
    <name type="synonym">Litopenaeus vannamei</name>
    <dbReference type="NCBI Taxonomy" id="6689"/>
    <lineage>
        <taxon>Eukaryota</taxon>
        <taxon>Metazoa</taxon>
        <taxon>Ecdysozoa</taxon>
        <taxon>Arthropoda</taxon>
        <taxon>Crustacea</taxon>
        <taxon>Multicrustacea</taxon>
        <taxon>Malacostraca</taxon>
        <taxon>Eumalacostraca</taxon>
        <taxon>Eucarida</taxon>
        <taxon>Decapoda</taxon>
        <taxon>Dendrobranchiata</taxon>
        <taxon>Penaeoidea</taxon>
        <taxon>Penaeidae</taxon>
        <taxon>Penaeus</taxon>
    </lineage>
</organism>
<proteinExistence type="predicted"/>
<feature type="transmembrane region" description="Helical" evidence="2">
    <location>
        <begin position="139"/>
        <end position="162"/>
    </location>
</feature>
<feature type="region of interest" description="Disordered" evidence="1">
    <location>
        <begin position="346"/>
        <end position="366"/>
    </location>
</feature>
<sequence>MSGQHNGTVLSSRRNKELNSVSFISSLSPSPFSSSLPSPLHLPLLVSPLRFAPEVFSPNFSVPIFISSCHLLALFIFFVFTLPFSLYPHFLSSSFISVTSFSSLPPISNQVFFIFQPFSSPFVFVSLPHPCQSSSPFTIFLHIHSFLLLFPPFHFPFLVIPLPPSPPLHQYLFLFPNLLLLHMYPPFPLQTFFIFPPSLSPSFPFLLPLRHLDSTLSLAPPPLFPFLFSSVSILSFLLQPFFLFIFISLPHIHPPLSSSSLLFPPLLFISLSPPPLPSPPLSLPFPFSVFFHNHPSNLLSPCTPLPPPLPSPPFSLPSPFSIFLHIHPSLPPPTLFFTTSPSSPCPHSFTLPPPSEGSGPGGRARPPLGATSGCVLICRVSGGNPDGSPIMVSSALPLGAARLLSGFGWVSPRPA</sequence>
<keyword evidence="2" id="KW-1133">Transmembrane helix</keyword>
<gene>
    <name evidence="3" type="ORF">C7M84_022759</name>
</gene>
<keyword evidence="4" id="KW-1185">Reference proteome</keyword>
<evidence type="ECO:0000256" key="2">
    <source>
        <dbReference type="SAM" id="Phobius"/>
    </source>
</evidence>
<keyword evidence="2" id="KW-0812">Transmembrane</keyword>
<evidence type="ECO:0000256" key="1">
    <source>
        <dbReference type="SAM" id="MobiDB-lite"/>
    </source>
</evidence>
<dbReference type="EMBL" id="QCYY01000601">
    <property type="protein sequence ID" value="ROT84050.1"/>
    <property type="molecule type" value="Genomic_DNA"/>
</dbReference>
<comment type="caution">
    <text evidence="3">The sequence shown here is derived from an EMBL/GenBank/DDBJ whole genome shotgun (WGS) entry which is preliminary data.</text>
</comment>
<reference evidence="3 4" key="2">
    <citation type="submission" date="2019-01" db="EMBL/GenBank/DDBJ databases">
        <title>The decoding of complex shrimp genome reveals the adaptation for benthos swimmer, frequently molting mechanism and breeding impact on genome.</title>
        <authorList>
            <person name="Sun Y."/>
            <person name="Gao Y."/>
            <person name="Yu Y."/>
        </authorList>
    </citation>
    <scope>NUCLEOTIDE SEQUENCE [LARGE SCALE GENOMIC DNA]</scope>
    <source>
        <tissue evidence="3">Muscle</tissue>
    </source>
</reference>
<evidence type="ECO:0000313" key="3">
    <source>
        <dbReference type="EMBL" id="ROT84050.1"/>
    </source>
</evidence>
<evidence type="ECO:0000313" key="4">
    <source>
        <dbReference type="Proteomes" id="UP000283509"/>
    </source>
</evidence>
<protein>
    <submittedName>
        <fullName evidence="3">Uncharacterized protein</fullName>
    </submittedName>
</protein>
<feature type="transmembrane region" description="Helical" evidence="2">
    <location>
        <begin position="107"/>
        <end position="127"/>
    </location>
</feature>
<reference evidence="3 4" key="1">
    <citation type="submission" date="2018-04" db="EMBL/GenBank/DDBJ databases">
        <authorList>
            <person name="Zhang X."/>
            <person name="Yuan J."/>
            <person name="Li F."/>
            <person name="Xiang J."/>
        </authorList>
    </citation>
    <scope>NUCLEOTIDE SEQUENCE [LARGE SCALE GENOMIC DNA]</scope>
    <source>
        <tissue evidence="3">Muscle</tissue>
    </source>
</reference>
<dbReference type="AlphaFoldDB" id="A0A3R7MKB7"/>
<accession>A0A3R7MKB7</accession>
<feature type="transmembrane region" description="Helical" evidence="2">
    <location>
        <begin position="60"/>
        <end position="87"/>
    </location>
</feature>